<dbReference type="SUPFAM" id="SSF57667">
    <property type="entry name" value="beta-beta-alpha zinc fingers"/>
    <property type="match status" value="6"/>
</dbReference>
<dbReference type="FunFam" id="3.30.160.60:FF:000340">
    <property type="entry name" value="zinc finger protein 473 isoform X1"/>
    <property type="match status" value="1"/>
</dbReference>
<dbReference type="OrthoDB" id="6348615at2759"/>
<feature type="compositionally biased region" description="Low complexity" evidence="7">
    <location>
        <begin position="1301"/>
        <end position="1318"/>
    </location>
</feature>
<feature type="compositionally biased region" description="Low complexity" evidence="7">
    <location>
        <begin position="1442"/>
        <end position="1457"/>
    </location>
</feature>
<dbReference type="PANTHER" id="PTHR24379">
    <property type="entry name" value="KRAB AND ZINC FINGER DOMAIN-CONTAINING"/>
    <property type="match status" value="1"/>
</dbReference>
<dbReference type="PROSITE" id="PS50157">
    <property type="entry name" value="ZINC_FINGER_C2H2_2"/>
    <property type="match status" value="10"/>
</dbReference>
<feature type="domain" description="C2H2-type" evidence="8">
    <location>
        <begin position="1018"/>
        <end position="1046"/>
    </location>
</feature>
<sequence>MDEGHSVTAGDEVQQRVGAAVPEAEGLSSSGRNVAVGDVDRGVNSHTVLATFPEGDAEGLGSANHIQVQLLDGQVIQITSASIVESEMQESSGVGSRGSGTLRNAISSPRAEGSSGAVTLLTADGKTYILPQPLSSEVETTGGYLITEEVLGTEGGRSSEILQHHPVLTIPSPLAPLPYPTPTGRHPDALAIAASEVFSENYSGLSLEAGNGYEESRAFQIHVKVPEQGFKEQNAEENSQAFSQQRLCTQKEVAEFSDCSIITIHAPNAEERAGEKTMKHYEEATPNDVHERASEQLACRETDHGSHTRKERLLRDIEDGIQQFDSSNYSALYSKLSSEQESRIHVTPIHARAVSRGKKVSCEKAVTEDDSDRKQDEESHEKILEDLQPLSTEVGQSCDSSVGLWATGRREEIPGDAIQADTSSREIWLKGNRDQDFANAMPNLVQVKSYADIDSSRGNRSFTDVLDTHAGRSEIDSHDPQIMNSGNTTDSVQNDINHVPDRAGSCTVANINPNASDDISKPCSAYGNGIHTDPVNPTSAMHSVCTSNEEETEKYSLAEGSFEEADDISSLSDIDTKVRRSARLRKIKEQKKRVPSEDPPQQHQLPEPDAKRSRPAGRSDQKTVFWECDKCDAMFRTKVSRDRHIQEDHVFTCYMCGWQGKNKTKYEVHISTVHCSQQARCLACRKDFQSYEAYKQHMKTAHSVNTDIDIKTEAEERPSGGEPDCSRVSQYEDGSDGKMSKLLSDDGRLEQSDASDSKITLNEDEAFTGYGEKRCPYCGKQFQRRSRLLRHINYHLDNRKFTCEYCTKAFVEKSGLDAHLLTHRPINKSCSECGKVFKTRRTMKRHLKTHQNVVHSCGVCGKQFRHEESLRIHKSVHKDGGSGNVCSLCKKDCKTPYYLQLHITTKHEAAKFTCLQCDRSFKWRQSYGKHMAIFHSNADMQYACPKCPKHFKTASELRLHQVAHSDEKKYHEYTRDKHVKTVHQDKRDHMCPQCGSLFKAKAYLDQHLSQVHTTKERVKCLQCGHDFKTMSNLKSHIKSVHNSRNPKYTCETCNKTFMAPKDLARHTKVHTGVKDYVCPVCRRSFARKDNMVSHMRTHAKESALPPQEPHRDVAPTSIQPQDPSITHILGIPSAMAEARNTQTAVAVSSNSIVLSSIPVSSHNLTLSNIPVSSSIALSNPAVSASSISLPPESTTLSLSSVSSANVILSSVPSSSNSIILSRIPVSANNITQQSLPSSSNALEFSSSGSNNIVFSNTQLPVPSGSMDLTNTHSAPPGCLTLSTVACSEDNVISSETSAPASSLGFSGDTPSSSSSNGSHPVFGLQHHIMAPAQHEGAPMASMASLLPPCSAPGSSGTLSPHMAQQGNAAQMVWSRVGSEQVALAAGVLSLPSPAPPLSTENAQQYAQPGLYTIVGDSSKVTPLENFTLHSVEVAHPSPPAAPTSHQSSHSAAVSEQR</sequence>
<dbReference type="PANTHER" id="PTHR24379:SF121">
    <property type="entry name" value="C2H2-TYPE DOMAIN-CONTAINING PROTEIN"/>
    <property type="match status" value="1"/>
</dbReference>
<evidence type="ECO:0000256" key="1">
    <source>
        <dbReference type="ARBA" id="ARBA00006991"/>
    </source>
</evidence>
<keyword evidence="5" id="KW-0862">Zinc</keyword>
<comment type="caution">
    <text evidence="9">The sequence shown here is derived from an EMBL/GenBank/DDBJ whole genome shotgun (WGS) entry which is preliminary data.</text>
</comment>
<dbReference type="EMBL" id="QCYY01000026">
    <property type="protein sequence ID" value="ROT86056.1"/>
    <property type="molecule type" value="Genomic_DNA"/>
</dbReference>
<keyword evidence="4 6" id="KW-0863">Zinc-finger</keyword>
<dbReference type="Proteomes" id="UP000283509">
    <property type="component" value="Unassembled WGS sequence"/>
</dbReference>
<evidence type="ECO:0000313" key="10">
    <source>
        <dbReference type="Proteomes" id="UP000283509"/>
    </source>
</evidence>
<feature type="domain" description="C2H2-type" evidence="8">
    <location>
        <begin position="989"/>
        <end position="1017"/>
    </location>
</feature>
<evidence type="ECO:0000313" key="9">
    <source>
        <dbReference type="EMBL" id="ROT86056.1"/>
    </source>
</evidence>
<feature type="region of interest" description="Disordered" evidence="7">
    <location>
        <begin position="533"/>
        <end position="552"/>
    </location>
</feature>
<dbReference type="GO" id="GO:0005634">
    <property type="term" value="C:nucleus"/>
    <property type="evidence" value="ECO:0007669"/>
    <property type="project" value="TreeGrafter"/>
</dbReference>
<feature type="region of interest" description="Disordered" evidence="7">
    <location>
        <begin position="1431"/>
        <end position="1457"/>
    </location>
</feature>
<feature type="domain" description="C2H2-type" evidence="8">
    <location>
        <begin position="855"/>
        <end position="877"/>
    </location>
</feature>
<protein>
    <submittedName>
        <fullName evidence="9">Putative gastrula zinc finger protein XlCGF57.1-like</fullName>
    </submittedName>
</protein>
<dbReference type="InterPro" id="IPR013087">
    <property type="entry name" value="Znf_C2H2_type"/>
</dbReference>
<feature type="region of interest" description="Disordered" evidence="7">
    <location>
        <begin position="1099"/>
        <end position="1121"/>
    </location>
</feature>
<evidence type="ECO:0000259" key="8">
    <source>
        <dbReference type="PROSITE" id="PS50157"/>
    </source>
</evidence>
<proteinExistence type="inferred from homology"/>
<dbReference type="GO" id="GO:0008270">
    <property type="term" value="F:zinc ion binding"/>
    <property type="evidence" value="ECO:0007669"/>
    <property type="project" value="UniProtKB-KW"/>
</dbReference>
<dbReference type="FunFam" id="3.30.160.60:FF:000110">
    <property type="entry name" value="Zinc finger protein-like"/>
    <property type="match status" value="1"/>
</dbReference>
<feature type="region of interest" description="Disordered" evidence="7">
    <location>
        <begin position="362"/>
        <end position="381"/>
    </location>
</feature>
<comment type="similarity">
    <text evidence="1">Belongs to the krueppel C2H2-type zinc-finger protein family.</text>
</comment>
<feature type="domain" description="C2H2-type" evidence="8">
    <location>
        <begin position="773"/>
        <end position="800"/>
    </location>
</feature>
<dbReference type="GO" id="GO:0000977">
    <property type="term" value="F:RNA polymerase II transcription regulatory region sequence-specific DNA binding"/>
    <property type="evidence" value="ECO:0007669"/>
    <property type="project" value="TreeGrafter"/>
</dbReference>
<feature type="compositionally biased region" description="Basic residues" evidence="7">
    <location>
        <begin position="584"/>
        <end position="593"/>
    </location>
</feature>
<feature type="compositionally biased region" description="Basic and acidic residues" evidence="7">
    <location>
        <begin position="606"/>
        <end position="618"/>
    </location>
</feature>
<feature type="domain" description="C2H2-type" evidence="8">
    <location>
        <begin position="912"/>
        <end position="940"/>
    </location>
</feature>
<evidence type="ECO:0000256" key="5">
    <source>
        <dbReference type="ARBA" id="ARBA00022833"/>
    </source>
</evidence>
<dbReference type="GO" id="GO:0000981">
    <property type="term" value="F:DNA-binding transcription factor activity, RNA polymerase II-specific"/>
    <property type="evidence" value="ECO:0007669"/>
    <property type="project" value="TreeGrafter"/>
</dbReference>
<feature type="domain" description="C2H2-type" evidence="8">
    <location>
        <begin position="828"/>
        <end position="850"/>
    </location>
</feature>
<organism evidence="9 10">
    <name type="scientific">Penaeus vannamei</name>
    <name type="common">Whiteleg shrimp</name>
    <name type="synonym">Litopenaeus vannamei</name>
    <dbReference type="NCBI Taxonomy" id="6689"/>
    <lineage>
        <taxon>Eukaryota</taxon>
        <taxon>Metazoa</taxon>
        <taxon>Ecdysozoa</taxon>
        <taxon>Arthropoda</taxon>
        <taxon>Crustacea</taxon>
        <taxon>Multicrustacea</taxon>
        <taxon>Malacostraca</taxon>
        <taxon>Eumalacostraca</taxon>
        <taxon>Eucarida</taxon>
        <taxon>Decapoda</taxon>
        <taxon>Dendrobranchiata</taxon>
        <taxon>Penaeoidea</taxon>
        <taxon>Penaeidae</taxon>
        <taxon>Penaeus</taxon>
    </lineage>
</organism>
<feature type="domain" description="C2H2-type" evidence="8">
    <location>
        <begin position="1048"/>
        <end position="1075"/>
    </location>
</feature>
<evidence type="ECO:0000256" key="3">
    <source>
        <dbReference type="ARBA" id="ARBA00022737"/>
    </source>
</evidence>
<gene>
    <name evidence="9" type="ORF">C7M84_012682</name>
</gene>
<evidence type="ECO:0000256" key="7">
    <source>
        <dbReference type="SAM" id="MobiDB-lite"/>
    </source>
</evidence>
<name>A0A423UBH9_PENVA</name>
<reference evidence="9 10" key="1">
    <citation type="submission" date="2018-04" db="EMBL/GenBank/DDBJ databases">
        <authorList>
            <person name="Zhang X."/>
            <person name="Yuan J."/>
            <person name="Li F."/>
            <person name="Xiang J."/>
        </authorList>
    </citation>
    <scope>NUCLEOTIDE SEQUENCE [LARGE SCALE GENOMIC DNA]</scope>
    <source>
        <tissue evidence="9">Muscle</tissue>
    </source>
</reference>
<dbReference type="InterPro" id="IPR036236">
    <property type="entry name" value="Znf_C2H2_sf"/>
</dbReference>
<feature type="region of interest" description="Disordered" evidence="7">
    <location>
        <begin position="584"/>
        <end position="618"/>
    </location>
</feature>
<feature type="region of interest" description="Disordered" evidence="7">
    <location>
        <begin position="1297"/>
        <end position="1320"/>
    </location>
</feature>
<accession>A0A423UBH9</accession>
<evidence type="ECO:0000256" key="4">
    <source>
        <dbReference type="ARBA" id="ARBA00022771"/>
    </source>
</evidence>
<feature type="compositionally biased region" description="Basic and acidic residues" evidence="7">
    <location>
        <begin position="735"/>
        <end position="751"/>
    </location>
</feature>
<dbReference type="Gene3D" id="3.30.160.60">
    <property type="entry name" value="Classic Zinc Finger"/>
    <property type="match status" value="8"/>
</dbReference>
<dbReference type="Pfam" id="PF00096">
    <property type="entry name" value="zf-C2H2"/>
    <property type="match status" value="8"/>
</dbReference>
<feature type="domain" description="C2H2-type" evidence="8">
    <location>
        <begin position="801"/>
        <end position="823"/>
    </location>
</feature>
<reference evidence="9 10" key="2">
    <citation type="submission" date="2019-01" db="EMBL/GenBank/DDBJ databases">
        <title>The decoding of complex shrimp genome reveals the adaptation for benthos swimmer, frequently molting mechanism and breeding impact on genome.</title>
        <authorList>
            <person name="Sun Y."/>
            <person name="Gao Y."/>
            <person name="Yu Y."/>
        </authorList>
    </citation>
    <scope>NUCLEOTIDE SEQUENCE [LARGE SCALE GENOMIC DNA]</scope>
    <source>
        <tissue evidence="9">Muscle</tissue>
    </source>
</reference>
<keyword evidence="10" id="KW-1185">Reference proteome</keyword>
<dbReference type="SMART" id="SM00355">
    <property type="entry name" value="ZnF_C2H2"/>
    <property type="match status" value="14"/>
</dbReference>
<dbReference type="PROSITE" id="PS00028">
    <property type="entry name" value="ZINC_FINGER_C2H2_1"/>
    <property type="match status" value="12"/>
</dbReference>
<keyword evidence="2" id="KW-0479">Metal-binding</keyword>
<feature type="domain" description="C2H2-type" evidence="8">
    <location>
        <begin position="942"/>
        <end position="969"/>
    </location>
</feature>
<feature type="region of interest" description="Disordered" evidence="7">
    <location>
        <begin position="713"/>
        <end position="755"/>
    </location>
</feature>
<evidence type="ECO:0000256" key="2">
    <source>
        <dbReference type="ARBA" id="ARBA00022723"/>
    </source>
</evidence>
<feature type="domain" description="C2H2-type" evidence="8">
    <location>
        <begin position="1076"/>
        <end position="1103"/>
    </location>
</feature>
<feature type="compositionally biased region" description="Polar residues" evidence="7">
    <location>
        <begin position="535"/>
        <end position="547"/>
    </location>
</feature>
<evidence type="ECO:0000256" key="6">
    <source>
        <dbReference type="PROSITE-ProRule" id="PRU00042"/>
    </source>
</evidence>
<keyword evidence="3" id="KW-0677">Repeat</keyword>